<keyword evidence="2" id="KW-0472">Membrane</keyword>
<evidence type="ECO:0000256" key="1">
    <source>
        <dbReference type="SAM" id="MobiDB-lite"/>
    </source>
</evidence>
<feature type="region of interest" description="Disordered" evidence="1">
    <location>
        <begin position="73"/>
        <end position="123"/>
    </location>
</feature>
<name>S5UUW9_STRC3</name>
<feature type="compositionally biased region" description="Basic and acidic residues" evidence="1">
    <location>
        <begin position="77"/>
        <end position="89"/>
    </location>
</feature>
<dbReference type="STRING" id="1214242.B446_14040"/>
<evidence type="ECO:0000313" key="3">
    <source>
        <dbReference type="EMBL" id="AGS69626.1"/>
    </source>
</evidence>
<proteinExistence type="predicted"/>
<evidence type="ECO:0000313" key="4">
    <source>
        <dbReference type="Proteomes" id="UP000015423"/>
    </source>
</evidence>
<feature type="transmembrane region" description="Helical" evidence="2">
    <location>
        <begin position="196"/>
        <end position="221"/>
    </location>
</feature>
<keyword evidence="2" id="KW-1133">Transmembrane helix</keyword>
<dbReference type="EMBL" id="CP006259">
    <property type="protein sequence ID" value="AGS69626.1"/>
    <property type="molecule type" value="Genomic_DNA"/>
</dbReference>
<feature type="compositionally biased region" description="Low complexity" evidence="1">
    <location>
        <begin position="174"/>
        <end position="187"/>
    </location>
</feature>
<gene>
    <name evidence="3" type="ORF">B446_14040</name>
</gene>
<sequence>MTMTAEHEGADGADGAEAAREYAGMDALMAAITGAPLPEEARRDPAFLAEHRAAEADMALLRSQLTRLADALTGEPPADRPAPRADRTPPHRKPTAPAGEADDDTTAPAGQAGDGATAPAGEAYDEVDVRAMAPARDADVGIAAAAGGGRGASSSSSGEADVTAPAAPVRSGRRSWGGARPGGSARPGRPRGPRRVLRIALGSVAGVAALGMVAGLGLLVARTGGSAGDAKSSAADGAKSAGQAPAKVSGDAGRPAAPARVLACYKLVVEGTVAAVEPRAGSPWTRIELTVRQAYEPARTAARVAFDLDAGARPAPRAGQHVLVGVGRGQTSASLWAVGDARVAVNRAWITEALPEARHTGCPSGREAPTGKP</sequence>
<evidence type="ECO:0000256" key="2">
    <source>
        <dbReference type="SAM" id="Phobius"/>
    </source>
</evidence>
<feature type="region of interest" description="Disordered" evidence="1">
    <location>
        <begin position="146"/>
        <end position="193"/>
    </location>
</feature>
<reference evidence="4" key="1">
    <citation type="submission" date="2012-10" db="EMBL/GenBank/DDBJ databases">
        <title>The complete genome sequence of Streptomyces collinus Tu 365.</title>
        <authorList>
            <person name="Ruckert C."/>
            <person name="Szczepanowski R."/>
            <person name="Goesmann A."/>
            <person name="Pross E.K."/>
            <person name="Musiol E.M."/>
            <person name="Blin K."/>
            <person name="Wohlleben W."/>
            <person name="Puhler A."/>
            <person name="Weber T."/>
            <person name="Kalinowski J."/>
        </authorList>
    </citation>
    <scope>NUCLEOTIDE SEQUENCE [LARGE SCALE GENOMIC DNA]</scope>
    <source>
        <strain evidence="4">DSM 40733 / Tue 365</strain>
    </source>
</reference>
<dbReference type="eggNOG" id="ENOG502ZX7W">
    <property type="taxonomic scope" value="Bacteria"/>
</dbReference>
<feature type="compositionally biased region" description="Low complexity" evidence="1">
    <location>
        <begin position="228"/>
        <end position="242"/>
    </location>
</feature>
<dbReference type="KEGG" id="sci:B446_14040"/>
<organism evidence="3 4">
    <name type="scientific">Streptomyces collinus (strain DSM 40733 / Tue 365)</name>
    <dbReference type="NCBI Taxonomy" id="1214242"/>
    <lineage>
        <taxon>Bacteria</taxon>
        <taxon>Bacillati</taxon>
        <taxon>Actinomycetota</taxon>
        <taxon>Actinomycetes</taxon>
        <taxon>Kitasatosporales</taxon>
        <taxon>Streptomycetaceae</taxon>
        <taxon>Streptomyces</taxon>
    </lineage>
</organism>
<keyword evidence="4" id="KW-1185">Reference proteome</keyword>
<dbReference type="Proteomes" id="UP000015423">
    <property type="component" value="Chromosome"/>
</dbReference>
<accession>S5UUW9</accession>
<keyword evidence="2" id="KW-0812">Transmembrane</keyword>
<feature type="region of interest" description="Disordered" evidence="1">
    <location>
        <begin position="227"/>
        <end position="253"/>
    </location>
</feature>
<dbReference type="PATRIC" id="fig|1214242.5.peg.2876"/>
<dbReference type="HOGENOM" id="CLU_799068_0_0_11"/>
<protein>
    <submittedName>
        <fullName evidence="3">Uncharacterized protein</fullName>
    </submittedName>
</protein>
<reference evidence="3 4" key="2">
    <citation type="journal article" date="2013" name="J. Biotechnol.">
        <title>Complete genome sequence of the kirromycin producer Streptomyces collinus Tu 365 consisting of a linear chromosome and two linear plasmids.</title>
        <authorList>
            <person name="Ruckert C."/>
            <person name="Szczepanowski R."/>
            <person name="Albersmeier A."/>
            <person name="Goesmann A."/>
            <person name="Iftime D."/>
            <person name="Musiol E.M."/>
            <person name="Blin K."/>
            <person name="Wohlleben W."/>
            <person name="Puhler A."/>
            <person name="Kalinowski J."/>
            <person name="Weber T."/>
        </authorList>
    </citation>
    <scope>NUCLEOTIDE SEQUENCE [LARGE SCALE GENOMIC DNA]</scope>
    <source>
        <strain evidence="4">DSM 40733 / Tue 365</strain>
    </source>
</reference>
<dbReference type="AlphaFoldDB" id="S5UUW9"/>